<keyword evidence="9 10" id="KW-0624">Polysaccharide degradation</keyword>
<dbReference type="OrthoDB" id="4756206at2759"/>
<evidence type="ECO:0000256" key="6">
    <source>
        <dbReference type="ARBA" id="ARBA00022801"/>
    </source>
</evidence>
<evidence type="ECO:0000256" key="9">
    <source>
        <dbReference type="ARBA" id="ARBA00023326"/>
    </source>
</evidence>
<dbReference type="HOGENOM" id="CLU_041930_0_0_1"/>
<dbReference type="PANTHER" id="PTHR42061">
    <property type="entry name" value="ENDO-CHITOSANASE"/>
    <property type="match status" value="1"/>
</dbReference>
<evidence type="ECO:0000256" key="1">
    <source>
        <dbReference type="ARBA" id="ARBA00000405"/>
    </source>
</evidence>
<keyword evidence="7" id="KW-0119">Carbohydrate metabolism</keyword>
<keyword evidence="4" id="KW-0964">Secreted</keyword>
<dbReference type="GO" id="GO:0016977">
    <property type="term" value="F:chitosanase activity"/>
    <property type="evidence" value="ECO:0007669"/>
    <property type="project" value="UniProtKB-EC"/>
</dbReference>
<evidence type="ECO:0000256" key="5">
    <source>
        <dbReference type="ARBA" id="ARBA00022729"/>
    </source>
</evidence>
<dbReference type="GO" id="GO:0000272">
    <property type="term" value="P:polysaccharide catabolic process"/>
    <property type="evidence" value="ECO:0007669"/>
    <property type="project" value="UniProtKB-KW"/>
</dbReference>
<feature type="chain" id="PRO_5005111108" description="Endo-chitosanase" evidence="10">
    <location>
        <begin position="23"/>
        <end position="259"/>
    </location>
</feature>
<dbReference type="PANTHER" id="PTHR42061:SF4">
    <property type="entry name" value="ENDO-CHITOSANASE"/>
    <property type="match status" value="1"/>
</dbReference>
<gene>
    <name evidence="11" type="ORF">OIDMADRAFT_51487</name>
</gene>
<evidence type="ECO:0000256" key="7">
    <source>
        <dbReference type="ARBA" id="ARBA00023277"/>
    </source>
</evidence>
<dbReference type="EMBL" id="KN832873">
    <property type="protein sequence ID" value="KIN03526.1"/>
    <property type="molecule type" value="Genomic_DNA"/>
</dbReference>
<evidence type="ECO:0000256" key="3">
    <source>
        <dbReference type="ARBA" id="ARBA00007799"/>
    </source>
</evidence>
<reference evidence="12" key="2">
    <citation type="submission" date="2015-01" db="EMBL/GenBank/DDBJ databases">
        <title>Evolutionary Origins and Diversification of the Mycorrhizal Mutualists.</title>
        <authorList>
            <consortium name="DOE Joint Genome Institute"/>
            <consortium name="Mycorrhizal Genomics Consortium"/>
            <person name="Kohler A."/>
            <person name="Kuo A."/>
            <person name="Nagy L.G."/>
            <person name="Floudas D."/>
            <person name="Copeland A."/>
            <person name="Barry K.W."/>
            <person name="Cichocki N."/>
            <person name="Veneault-Fourrey C."/>
            <person name="LaButti K."/>
            <person name="Lindquist E.A."/>
            <person name="Lipzen A."/>
            <person name="Lundell T."/>
            <person name="Morin E."/>
            <person name="Murat C."/>
            <person name="Riley R."/>
            <person name="Ohm R."/>
            <person name="Sun H."/>
            <person name="Tunlid A."/>
            <person name="Henrissat B."/>
            <person name="Grigoriev I.V."/>
            <person name="Hibbett D.S."/>
            <person name="Martin F."/>
        </authorList>
    </citation>
    <scope>NUCLEOTIDE SEQUENCE [LARGE SCALE GENOMIC DNA]</scope>
    <source>
        <strain evidence="12">Zn</strain>
    </source>
</reference>
<keyword evidence="5 10" id="KW-0732">Signal</keyword>
<comment type="similarity">
    <text evidence="3 10">Belongs to the glycosyl hydrolase 75 family.</text>
</comment>
<dbReference type="Proteomes" id="UP000054321">
    <property type="component" value="Unassembled WGS sequence"/>
</dbReference>
<dbReference type="GO" id="GO:0005576">
    <property type="term" value="C:extracellular region"/>
    <property type="evidence" value="ECO:0007669"/>
    <property type="project" value="UniProtKB-SubCell"/>
</dbReference>
<dbReference type="InParanoid" id="A0A0C3H5Q9"/>
<dbReference type="EC" id="3.2.1.132" evidence="10"/>
<dbReference type="STRING" id="913774.A0A0C3H5Q9"/>
<organism evidence="11 12">
    <name type="scientific">Oidiodendron maius (strain Zn)</name>
    <dbReference type="NCBI Taxonomy" id="913774"/>
    <lineage>
        <taxon>Eukaryota</taxon>
        <taxon>Fungi</taxon>
        <taxon>Dikarya</taxon>
        <taxon>Ascomycota</taxon>
        <taxon>Pezizomycotina</taxon>
        <taxon>Leotiomycetes</taxon>
        <taxon>Leotiomycetes incertae sedis</taxon>
        <taxon>Myxotrichaceae</taxon>
        <taxon>Oidiodendron</taxon>
    </lineage>
</organism>
<feature type="signal peptide" evidence="10">
    <location>
        <begin position="1"/>
        <end position="22"/>
    </location>
</feature>
<keyword evidence="6 10" id="KW-0378">Hydrolase</keyword>
<evidence type="ECO:0000256" key="2">
    <source>
        <dbReference type="ARBA" id="ARBA00004613"/>
    </source>
</evidence>
<name>A0A0C3H5Q9_OIDMZ</name>
<dbReference type="InterPro" id="IPR009939">
    <property type="entry name" value="Chitosanase_fungal"/>
</dbReference>
<evidence type="ECO:0000256" key="8">
    <source>
        <dbReference type="ARBA" id="ARBA00023295"/>
    </source>
</evidence>
<keyword evidence="8 10" id="KW-0326">Glycosidase</keyword>
<comment type="function">
    <text evidence="10">Chitosanase catalyzing the endo-type cleavage of chitosan, the deacylated form of chitin. Chitosanase may be crucial in the degradation of the deacetylated portion of chitin in the fungal cell wall.</text>
</comment>
<sequence length="259" mass="26859">MSPNQLSVSLVTLTTLLGFACAAVPRAAIPTSVNGASYNKASAGPSTTWFAGATSLPAAKIASAAAKATKVPSDATYILEAGGTAKATIHSDWSGLSKGAAYVFVADMDVDCDGIDYKCKGNEDGQDQTNWGALSAYEVPWVVVPDKFASKYSSALPGNNVAAVICDGKIFYGVFADTDGDTPEEIGEASWLMARTCFPSEDLNGGNGHTPADVTYIVFTGNDAVLPSSAIGNNYLTNFNKLTSMGNQLLTDLVDELGL</sequence>
<keyword evidence="12" id="KW-1185">Reference proteome</keyword>
<reference evidence="11 12" key="1">
    <citation type="submission" date="2014-04" db="EMBL/GenBank/DDBJ databases">
        <authorList>
            <consortium name="DOE Joint Genome Institute"/>
            <person name="Kuo A."/>
            <person name="Martino E."/>
            <person name="Perotto S."/>
            <person name="Kohler A."/>
            <person name="Nagy L.G."/>
            <person name="Floudas D."/>
            <person name="Copeland A."/>
            <person name="Barry K.W."/>
            <person name="Cichocki N."/>
            <person name="Veneault-Fourrey C."/>
            <person name="LaButti K."/>
            <person name="Lindquist E.A."/>
            <person name="Lipzen A."/>
            <person name="Lundell T."/>
            <person name="Morin E."/>
            <person name="Murat C."/>
            <person name="Sun H."/>
            <person name="Tunlid A."/>
            <person name="Henrissat B."/>
            <person name="Grigoriev I.V."/>
            <person name="Hibbett D.S."/>
            <person name="Martin F."/>
            <person name="Nordberg H.P."/>
            <person name="Cantor M.N."/>
            <person name="Hua S.X."/>
        </authorList>
    </citation>
    <scope>NUCLEOTIDE SEQUENCE [LARGE SCALE GENOMIC DNA]</scope>
    <source>
        <strain evidence="11 12">Zn</strain>
    </source>
</reference>
<comment type="subcellular location">
    <subcellularLocation>
        <location evidence="2 10">Secreted</location>
    </subcellularLocation>
</comment>
<accession>A0A0C3H5Q9</accession>
<evidence type="ECO:0000313" key="12">
    <source>
        <dbReference type="Proteomes" id="UP000054321"/>
    </source>
</evidence>
<evidence type="ECO:0000313" key="11">
    <source>
        <dbReference type="EMBL" id="KIN03526.1"/>
    </source>
</evidence>
<evidence type="ECO:0000256" key="4">
    <source>
        <dbReference type="ARBA" id="ARBA00022525"/>
    </source>
</evidence>
<evidence type="ECO:0000256" key="10">
    <source>
        <dbReference type="RuleBase" id="RU361208"/>
    </source>
</evidence>
<dbReference type="Pfam" id="PF07335">
    <property type="entry name" value="Glyco_hydro_75"/>
    <property type="match status" value="1"/>
</dbReference>
<protein>
    <recommendedName>
        <fullName evidence="10">Endo-chitosanase</fullName>
        <ecNumber evidence="10">3.2.1.132</ecNumber>
    </recommendedName>
</protein>
<dbReference type="AlphaFoldDB" id="A0A0C3H5Q9"/>
<proteinExistence type="inferred from homology"/>
<comment type="catalytic activity">
    <reaction evidence="1 10">
        <text>Endohydrolysis of beta-(1-&gt;4)-linkages between D-glucosamine residues in a partly acetylated chitosan.</text>
        <dbReference type="EC" id="3.2.1.132"/>
    </reaction>
</comment>